<gene>
    <name evidence="11" type="ORF">F3Y22_tig00111105pilonHSYRG00615</name>
</gene>
<dbReference type="InterPro" id="IPR036420">
    <property type="entry name" value="BRCT_dom_sf"/>
</dbReference>
<dbReference type="InterPro" id="IPR001357">
    <property type="entry name" value="BRCT_dom"/>
</dbReference>
<dbReference type="InterPro" id="IPR013083">
    <property type="entry name" value="Znf_RING/FYVE/PHD"/>
</dbReference>
<organism evidence="11 12">
    <name type="scientific">Hibiscus syriacus</name>
    <name type="common">Rose of Sharon</name>
    <dbReference type="NCBI Taxonomy" id="106335"/>
    <lineage>
        <taxon>Eukaryota</taxon>
        <taxon>Viridiplantae</taxon>
        <taxon>Streptophyta</taxon>
        <taxon>Embryophyta</taxon>
        <taxon>Tracheophyta</taxon>
        <taxon>Spermatophyta</taxon>
        <taxon>Magnoliopsida</taxon>
        <taxon>eudicotyledons</taxon>
        <taxon>Gunneridae</taxon>
        <taxon>Pentapetalae</taxon>
        <taxon>rosids</taxon>
        <taxon>malvids</taxon>
        <taxon>Malvales</taxon>
        <taxon>Malvaceae</taxon>
        <taxon>Malvoideae</taxon>
        <taxon>Hibiscus</taxon>
    </lineage>
</organism>
<comment type="subcellular location">
    <subcellularLocation>
        <location evidence="1">Nucleus</location>
    </subcellularLocation>
</comment>
<keyword evidence="2" id="KW-0479">Metal-binding</keyword>
<dbReference type="AlphaFoldDB" id="A0A6A2Z095"/>
<keyword evidence="6" id="KW-0862">Zinc</keyword>
<dbReference type="Pfam" id="PF00533">
    <property type="entry name" value="BRCT"/>
    <property type="match status" value="1"/>
</dbReference>
<dbReference type="GO" id="GO:0004842">
    <property type="term" value="F:ubiquitin-protein transferase activity"/>
    <property type="evidence" value="ECO:0007669"/>
    <property type="project" value="TreeGrafter"/>
</dbReference>
<dbReference type="PANTHER" id="PTHR13763">
    <property type="entry name" value="BREAST CANCER TYPE 1 SUSCEPTIBILITY PROTEIN BRCA1"/>
    <property type="match status" value="1"/>
</dbReference>
<evidence type="ECO:0000256" key="4">
    <source>
        <dbReference type="ARBA" id="ARBA00022763"/>
    </source>
</evidence>
<dbReference type="GO" id="GO:0008270">
    <property type="term" value="F:zinc ion binding"/>
    <property type="evidence" value="ECO:0007669"/>
    <property type="project" value="UniProtKB-KW"/>
</dbReference>
<comment type="caution">
    <text evidence="11">The sequence shown here is derived from an EMBL/GenBank/DDBJ whole genome shotgun (WGS) entry which is preliminary data.</text>
</comment>
<dbReference type="GO" id="GO:0000724">
    <property type="term" value="P:double-strand break repair via homologous recombination"/>
    <property type="evidence" value="ECO:0007669"/>
    <property type="project" value="TreeGrafter"/>
</dbReference>
<dbReference type="GO" id="GO:0005634">
    <property type="term" value="C:nucleus"/>
    <property type="evidence" value="ECO:0007669"/>
    <property type="project" value="UniProtKB-SubCell"/>
</dbReference>
<keyword evidence="3" id="KW-0677">Repeat</keyword>
<dbReference type="InterPro" id="IPR031099">
    <property type="entry name" value="BRCA1-associated"/>
</dbReference>
<dbReference type="PROSITE" id="PS50089">
    <property type="entry name" value="ZF_RING_2"/>
    <property type="match status" value="1"/>
</dbReference>
<protein>
    <recommendedName>
        <fullName evidence="10">RING-type domain-containing protein</fullName>
    </recommendedName>
</protein>
<dbReference type="PROSITE" id="PS00518">
    <property type="entry name" value="ZF_RING_1"/>
    <property type="match status" value="1"/>
</dbReference>
<accession>A0A6A2Z095</accession>
<keyword evidence="4" id="KW-0227">DNA damage</keyword>
<sequence>MSLSTKQSVNRAMNPWVLHLQKLGLELKCPLCLNLFKRPLLMPCDHLFCDSCIARTEFGSECSICKSQCADRGAFHLTVSLFSPLKSYWELNKVNIRGSLNGRPVTGDESFSSNVIHVHSSCIEWTPQVYYVGDSIKNLKAELARGAKLNSACIGQLKFNTLWGQPENKKDWVFCGSALSPEEKFLLIKFAKMIGVIVTKSWRSDVTHVIASTDENSACTRTLKVLMAISNGKWVLNINCNANEF</sequence>
<dbReference type="SUPFAM" id="SSF57850">
    <property type="entry name" value="RING/U-box"/>
    <property type="match status" value="1"/>
</dbReference>
<dbReference type="Gene3D" id="3.40.50.10190">
    <property type="entry name" value="BRCT domain"/>
    <property type="match status" value="1"/>
</dbReference>
<feature type="domain" description="RING-type" evidence="10">
    <location>
        <begin position="29"/>
        <end position="66"/>
    </location>
</feature>
<keyword evidence="7" id="KW-0234">DNA repair</keyword>
<proteinExistence type="predicted"/>
<dbReference type="SUPFAM" id="SSF52113">
    <property type="entry name" value="BRCT domain"/>
    <property type="match status" value="1"/>
</dbReference>
<dbReference type="Gene3D" id="3.30.40.10">
    <property type="entry name" value="Zinc/RING finger domain, C3HC4 (zinc finger)"/>
    <property type="match status" value="1"/>
</dbReference>
<dbReference type="InterPro" id="IPR001841">
    <property type="entry name" value="Znf_RING"/>
</dbReference>
<dbReference type="Pfam" id="PF13445">
    <property type="entry name" value="zf-RING_UBOX"/>
    <property type="match status" value="1"/>
</dbReference>
<evidence type="ECO:0000256" key="6">
    <source>
        <dbReference type="ARBA" id="ARBA00022833"/>
    </source>
</evidence>
<dbReference type="SMART" id="SM00292">
    <property type="entry name" value="BRCT"/>
    <property type="match status" value="1"/>
</dbReference>
<dbReference type="PANTHER" id="PTHR13763:SF9">
    <property type="entry name" value="BRCA1-ASSOCIATED RING DOMAIN PROTEIN 1"/>
    <property type="match status" value="1"/>
</dbReference>
<dbReference type="GO" id="GO:0045944">
    <property type="term" value="P:positive regulation of transcription by RNA polymerase II"/>
    <property type="evidence" value="ECO:0007669"/>
    <property type="project" value="TreeGrafter"/>
</dbReference>
<evidence type="ECO:0000256" key="7">
    <source>
        <dbReference type="ARBA" id="ARBA00023204"/>
    </source>
</evidence>
<name>A0A6A2Z095_HIBSY</name>
<evidence type="ECO:0000256" key="9">
    <source>
        <dbReference type="PROSITE-ProRule" id="PRU00175"/>
    </source>
</evidence>
<dbReference type="Proteomes" id="UP000436088">
    <property type="component" value="Unassembled WGS sequence"/>
</dbReference>
<dbReference type="SMART" id="SM00184">
    <property type="entry name" value="RING"/>
    <property type="match status" value="1"/>
</dbReference>
<keyword evidence="12" id="KW-1185">Reference proteome</keyword>
<evidence type="ECO:0000313" key="12">
    <source>
        <dbReference type="Proteomes" id="UP000436088"/>
    </source>
</evidence>
<dbReference type="InterPro" id="IPR017907">
    <property type="entry name" value="Znf_RING_CS"/>
</dbReference>
<evidence type="ECO:0000256" key="8">
    <source>
        <dbReference type="ARBA" id="ARBA00023242"/>
    </source>
</evidence>
<evidence type="ECO:0000259" key="10">
    <source>
        <dbReference type="PROSITE" id="PS50089"/>
    </source>
</evidence>
<evidence type="ECO:0000256" key="1">
    <source>
        <dbReference type="ARBA" id="ARBA00004123"/>
    </source>
</evidence>
<evidence type="ECO:0000313" key="11">
    <source>
        <dbReference type="EMBL" id="KAE8684869.1"/>
    </source>
</evidence>
<keyword evidence="8" id="KW-0539">Nucleus</keyword>
<reference evidence="11" key="1">
    <citation type="submission" date="2019-09" db="EMBL/GenBank/DDBJ databases">
        <title>Draft genome information of white flower Hibiscus syriacus.</title>
        <authorList>
            <person name="Kim Y.-M."/>
        </authorList>
    </citation>
    <scope>NUCLEOTIDE SEQUENCE [LARGE SCALE GENOMIC DNA]</scope>
    <source>
        <strain evidence="11">YM2019G1</strain>
    </source>
</reference>
<dbReference type="EMBL" id="VEPZ02001236">
    <property type="protein sequence ID" value="KAE8684869.1"/>
    <property type="molecule type" value="Genomic_DNA"/>
</dbReference>
<evidence type="ECO:0000256" key="3">
    <source>
        <dbReference type="ARBA" id="ARBA00022737"/>
    </source>
</evidence>
<dbReference type="InterPro" id="IPR027370">
    <property type="entry name" value="Znf-RING_euk"/>
</dbReference>
<evidence type="ECO:0000256" key="5">
    <source>
        <dbReference type="ARBA" id="ARBA00022771"/>
    </source>
</evidence>
<keyword evidence="5 9" id="KW-0863">Zinc-finger</keyword>
<evidence type="ECO:0000256" key="2">
    <source>
        <dbReference type="ARBA" id="ARBA00022723"/>
    </source>
</evidence>